<dbReference type="GO" id="GO:1902201">
    <property type="term" value="P:negative regulation of bacterial-type flagellum-dependent cell motility"/>
    <property type="evidence" value="ECO:0007669"/>
    <property type="project" value="TreeGrafter"/>
</dbReference>
<gene>
    <name evidence="2" type="ORF">CQ394_02080</name>
</gene>
<dbReference type="InterPro" id="IPR011990">
    <property type="entry name" value="TPR-like_helical_dom_sf"/>
</dbReference>
<dbReference type="InterPro" id="IPR029787">
    <property type="entry name" value="Nucleotide_cyclase"/>
</dbReference>
<dbReference type="InterPro" id="IPR000160">
    <property type="entry name" value="GGDEF_dom"/>
</dbReference>
<dbReference type="Gene3D" id="3.30.70.270">
    <property type="match status" value="1"/>
</dbReference>
<name>A0A2A7MFL0_9CLOT</name>
<dbReference type="PANTHER" id="PTHR45138:SF9">
    <property type="entry name" value="DIGUANYLATE CYCLASE DGCM-RELATED"/>
    <property type="match status" value="1"/>
</dbReference>
<comment type="caution">
    <text evidence="2">The sequence shown here is derived from an EMBL/GenBank/DDBJ whole genome shotgun (WGS) entry which is preliminary data.</text>
</comment>
<dbReference type="NCBIfam" id="TIGR00254">
    <property type="entry name" value="GGDEF"/>
    <property type="match status" value="1"/>
</dbReference>
<organism evidence="2 3">
    <name type="scientific">Clostridium neonatale</name>
    <dbReference type="NCBI Taxonomy" id="137838"/>
    <lineage>
        <taxon>Bacteria</taxon>
        <taxon>Bacillati</taxon>
        <taxon>Bacillota</taxon>
        <taxon>Clostridia</taxon>
        <taxon>Eubacteriales</taxon>
        <taxon>Clostridiaceae</taxon>
        <taxon>Clostridium</taxon>
    </lineage>
</organism>
<accession>A0A2A7MFL0</accession>
<dbReference type="SMART" id="SM00267">
    <property type="entry name" value="GGDEF"/>
    <property type="match status" value="1"/>
</dbReference>
<dbReference type="PROSITE" id="PS50887">
    <property type="entry name" value="GGDEF"/>
    <property type="match status" value="1"/>
</dbReference>
<evidence type="ECO:0000259" key="1">
    <source>
        <dbReference type="PROSITE" id="PS50887"/>
    </source>
</evidence>
<dbReference type="Gene3D" id="1.25.40.10">
    <property type="entry name" value="Tetratricopeptide repeat domain"/>
    <property type="match status" value="1"/>
</dbReference>
<dbReference type="EMBL" id="PDCJ01000001">
    <property type="protein sequence ID" value="PEG30534.1"/>
    <property type="molecule type" value="Genomic_DNA"/>
</dbReference>
<proteinExistence type="predicted"/>
<dbReference type="PANTHER" id="PTHR45138">
    <property type="entry name" value="REGULATORY COMPONENTS OF SENSORY TRANSDUCTION SYSTEM"/>
    <property type="match status" value="1"/>
</dbReference>
<reference evidence="2 3" key="1">
    <citation type="submission" date="2017-10" db="EMBL/GenBank/DDBJ databases">
        <title>Effective Description of Clostridium neonatale sp. nov. linked to necrotizing enterocolitis in neonates and a clarification of species assignable to the genus Clostridium (Prazmowski 1880) emend. Lawson and Rainey 2016.</title>
        <authorList>
            <person name="Bernard K."/>
            <person name="Burdz T."/>
            <person name="Wiebe D."/>
            <person name="Balcewich B."/>
            <person name="Alfa M."/>
            <person name="Bernier A.-M."/>
        </authorList>
    </citation>
    <scope>NUCLEOTIDE SEQUENCE [LARGE SCALE GENOMIC DNA]</scope>
    <source>
        <strain evidence="2 3">LCDC99A005</strain>
    </source>
</reference>
<dbReference type="OrthoDB" id="9813903at2"/>
<dbReference type="SUPFAM" id="SSF55073">
    <property type="entry name" value="Nucleotide cyclase"/>
    <property type="match status" value="1"/>
</dbReference>
<protein>
    <submittedName>
        <fullName evidence="2">GGDEF domain-containing protein</fullName>
    </submittedName>
</protein>
<evidence type="ECO:0000313" key="2">
    <source>
        <dbReference type="EMBL" id="PEG30534.1"/>
    </source>
</evidence>
<dbReference type="RefSeq" id="WP_058294707.1">
    <property type="nucleotide sequence ID" value="NZ_CAMRXJ010000091.1"/>
</dbReference>
<dbReference type="GO" id="GO:0052621">
    <property type="term" value="F:diguanylate cyclase activity"/>
    <property type="evidence" value="ECO:0007669"/>
    <property type="project" value="TreeGrafter"/>
</dbReference>
<sequence length="1058" mass="123938">MESISKNLLSILVTAINEKDNKVILIKDTKNLSLGDINKTLINLGKKCFYRVLEKHNNGELEPYFPFLTFIDEEINIANIEVEKFLEDINIYPLHKSLFLSYLKCGKAERDEELIFFDYEYEKNKIYESLMNIINKFGDNVFILLENINYMSLSTLNWLKYIVMNNEEYNFKIILTFSDDKYFDCDYQDEFENLIDSIEAKHSLLRLSIKEKSNGDNKKPKKVEKDLIIHGENLYNLFAIDEALICFCRKYKSMIDSNDIYELKQVLLRLGDIYLIKKDYGNSYKYYDLLLNFAIDVNDKQLKTLALQKLSMLNIVRLKFNEAETLAKNSYKLAVEINNDYFKLKSYELLFWINEKGKYRTTIEELNFDEEFIKLARKYNQKNILAYFLTHNFNLISFVGPKDQREDYYMEGLELAEKLKNINCILSADLKTALVYAVNGDHDISQEYYKKVEKILIDMHDNFRLAQTYNGMGYYCLIEGDYIKANDYYNKSLSYLRLEWNFDEICMALINKSLTSLFVCDYETANKQLEILLNVIKTLKLGRLRLTTVSRIYGIAALNHFYLGNLYKSYSFLSKIQTVDISNRFYEDDEEYFLKNFTEALLAKKPGDLDEALKLFRKSYKNLIKAKGSLKCMYPKFMYEYFRILEISEENNNADSVRKEAIKYCKEHNINYYINLIDGVTVNNNYTFESDLKDLSWIIEAAKQEATINSLNDKVEEIHFINSFQEILTSIDDKNTIINNSMTLIENKFSIDYSLLIFYEGETTEILYTTDREILSDNYIKELNAIITEYTSPFVTSDDIDLSNWIERTINEKVRSLIYVPIIKDENLKLIFICATKFGNDPIRNNIILDSSNLGIINISIKEFNETLQKIKWQEKLMESALKDALTGLNNRCYFFDKLSTLVKNNGKKNINACLLYIDLDNFKYYNDTFGHSIGDYILSFFANSLSSICEELKSVDVIRYGGDEFIVLLEQAEFGDGEVLAEKLYEEIKRCRGYEDNIKALLNKNINIPKEKLLSCSMGISYRKLNSSTNYNKLIEEADKCLYKAKNSGKGRYIVFK</sequence>
<dbReference type="GO" id="GO:0043709">
    <property type="term" value="P:cell adhesion involved in single-species biofilm formation"/>
    <property type="evidence" value="ECO:0007669"/>
    <property type="project" value="TreeGrafter"/>
</dbReference>
<dbReference type="GO" id="GO:0005886">
    <property type="term" value="C:plasma membrane"/>
    <property type="evidence" value="ECO:0007669"/>
    <property type="project" value="TreeGrafter"/>
</dbReference>
<dbReference type="Pfam" id="PF00990">
    <property type="entry name" value="GGDEF"/>
    <property type="match status" value="1"/>
</dbReference>
<dbReference type="InterPro" id="IPR050469">
    <property type="entry name" value="Diguanylate_Cyclase"/>
</dbReference>
<dbReference type="STRING" id="137838.GCA_001458595_01867"/>
<dbReference type="SUPFAM" id="SSF48452">
    <property type="entry name" value="TPR-like"/>
    <property type="match status" value="2"/>
</dbReference>
<dbReference type="Proteomes" id="UP000220840">
    <property type="component" value="Unassembled WGS sequence"/>
</dbReference>
<dbReference type="AlphaFoldDB" id="A0A2A7MFL0"/>
<keyword evidence="3" id="KW-1185">Reference proteome</keyword>
<dbReference type="CDD" id="cd01949">
    <property type="entry name" value="GGDEF"/>
    <property type="match status" value="1"/>
</dbReference>
<feature type="domain" description="GGDEF" evidence="1">
    <location>
        <begin position="911"/>
        <end position="1058"/>
    </location>
</feature>
<evidence type="ECO:0000313" key="3">
    <source>
        <dbReference type="Proteomes" id="UP000220840"/>
    </source>
</evidence>
<dbReference type="InterPro" id="IPR043128">
    <property type="entry name" value="Rev_trsase/Diguanyl_cyclase"/>
</dbReference>